<accession>A0ABY1QCW8</accession>
<dbReference type="InterPro" id="IPR005135">
    <property type="entry name" value="Endo/exonuclease/phosphatase"/>
</dbReference>
<sequence>MPVASFAHAERPARPPVVRCAAYRRACGWCCRMLAAALLSVVAASAPAASGVVISQVYGGGGNAGAYYRNDFVELFNRGAAPVGLKGWSVQYAPSSGGSWSVTALPAVTLQPGQYLLVQGAAGAGGTAALPAADVTGTLALAATAGRVLLANTAAAVAGPGAPSVVDLVGFGPAGTAHEGAGPAVAPSNTMAILRARDGCADTDDNRADFAAAMPAPRNGASAFNLCAAGNAPIIALCPERYATPAGTAGSTMLSASDADGVVKAATIVAGATPGIGVAAAGAVVQLAGGAAFRLDIAPTVPPGAYPLTVGFANDQGQAGLCAIVVDVQPASAGMHAIPQIQGSGAVSPYAGTMQTTEGVVTLLAPNGFYLQDPVGDGDPATSDGLFVFTGGVPPRRIAVGDRIRLTATVTEFNAGDASRTVTRLTGVSVIDVISRDNPLLPTDIALPLASADDFERLEGMLVRIVNPLTVSQNAFQGRYGQVTLSAGRLEKPTNRHAPRSAQALAAAAANAAAMIVLDDGRSSQYPDPVPYLGADRTLRAGDSATGLVGTIDFGLIGASSSGPAGYKLQPAAAPVFSRDNPRPSAPSLPAGNVKVASFNVLNFFTTFADGTTASGQVGQGCALGASVSRANCRGAGDLAAFQRQRAKIVAAVVALDADVLGLMEVQNNGDAAVANLVDGLNAVAGSGAYAVVPKPTVTGDDAIRVAMIYKPSRLTLVGGALADADPANRRPPMAQTFAAANGQTFSLVVAHLKSKGGCPAAGHPDADAGDGQGCWNATRVRQARRLASVFIPRVQAAAGDPDVLVIGDMNAYAMEDPVAALIDAGLHNQVERFLRRSGMPYSYVFDSEAGYIDHVLATPTLGRQVLGVAEWHINADEPSFIDYRTAFKPQDLYAPSPYRSSDHDPVVVSLRLEAATADP</sequence>
<name>A0ABY1QCW8_9BURK</name>
<dbReference type="CDD" id="cd04486">
    <property type="entry name" value="YhcR_OBF_like"/>
    <property type="match status" value="1"/>
</dbReference>
<dbReference type="InterPro" id="IPR047971">
    <property type="entry name" value="ExeM-like"/>
</dbReference>
<reference evidence="3 4" key="1">
    <citation type="submission" date="2017-05" db="EMBL/GenBank/DDBJ databases">
        <authorList>
            <person name="Varghese N."/>
            <person name="Submissions S."/>
        </authorList>
    </citation>
    <scope>NUCLEOTIDE SEQUENCE [LARGE SCALE GENOMIC DNA]</scope>
    <source>
        <strain evidence="3 4">DSM 26001</strain>
    </source>
</reference>
<feature type="chain" id="PRO_5046052980" description="LTD domain-containing protein" evidence="1">
    <location>
        <begin position="49"/>
        <end position="920"/>
    </location>
</feature>
<dbReference type="SUPFAM" id="SSF74853">
    <property type="entry name" value="Lamin A/C globular tail domain"/>
    <property type="match status" value="1"/>
</dbReference>
<proteinExistence type="predicted"/>
<feature type="signal peptide" evidence="1">
    <location>
        <begin position="1"/>
        <end position="48"/>
    </location>
</feature>
<dbReference type="Pfam" id="PF00932">
    <property type="entry name" value="LTD"/>
    <property type="match status" value="1"/>
</dbReference>
<dbReference type="InterPro" id="IPR001322">
    <property type="entry name" value="Lamin_tail_dom"/>
</dbReference>
<comment type="caution">
    <text evidence="3">The sequence shown here is derived from an EMBL/GenBank/DDBJ whole genome shotgun (WGS) entry which is preliminary data.</text>
</comment>
<dbReference type="PANTHER" id="PTHR42834:SF1">
    <property type="entry name" value="ENDONUCLEASE_EXONUCLEASE_PHOSPHATASE FAMILY PROTEIN (AFU_ORTHOLOGUE AFUA_3G09210)"/>
    <property type="match status" value="1"/>
</dbReference>
<dbReference type="InterPro" id="IPR036415">
    <property type="entry name" value="Lamin_tail_dom_sf"/>
</dbReference>
<evidence type="ECO:0000313" key="4">
    <source>
        <dbReference type="Proteomes" id="UP001158049"/>
    </source>
</evidence>
<dbReference type="Gene3D" id="3.60.10.10">
    <property type="entry name" value="Endonuclease/exonuclease/phosphatase"/>
    <property type="match status" value="1"/>
</dbReference>
<evidence type="ECO:0000256" key="1">
    <source>
        <dbReference type="SAM" id="SignalP"/>
    </source>
</evidence>
<dbReference type="InterPro" id="IPR036691">
    <property type="entry name" value="Endo/exonu/phosph_ase_sf"/>
</dbReference>
<dbReference type="Proteomes" id="UP001158049">
    <property type="component" value="Unassembled WGS sequence"/>
</dbReference>
<dbReference type="NCBIfam" id="NF033681">
    <property type="entry name" value="ExeM_NucH_DNase"/>
    <property type="match status" value="1"/>
</dbReference>
<dbReference type="SUPFAM" id="SSF56219">
    <property type="entry name" value="DNase I-like"/>
    <property type="match status" value="1"/>
</dbReference>
<keyword evidence="4" id="KW-1185">Reference proteome</keyword>
<dbReference type="PROSITE" id="PS51841">
    <property type="entry name" value="LTD"/>
    <property type="match status" value="1"/>
</dbReference>
<gene>
    <name evidence="3" type="ORF">SAMN06295970_10983</name>
</gene>
<dbReference type="EMBL" id="FXUL01000009">
    <property type="protein sequence ID" value="SMP63492.1"/>
    <property type="molecule type" value="Genomic_DNA"/>
</dbReference>
<protein>
    <recommendedName>
        <fullName evidence="2">LTD domain-containing protein</fullName>
    </recommendedName>
</protein>
<evidence type="ECO:0000259" key="2">
    <source>
        <dbReference type="PROSITE" id="PS51841"/>
    </source>
</evidence>
<dbReference type="Pfam" id="PF03372">
    <property type="entry name" value="Exo_endo_phos"/>
    <property type="match status" value="1"/>
</dbReference>
<dbReference type="RefSeq" id="WP_283442759.1">
    <property type="nucleotide sequence ID" value="NZ_FXUL01000009.1"/>
</dbReference>
<keyword evidence="1" id="KW-0732">Signal</keyword>
<feature type="domain" description="LTD" evidence="2">
    <location>
        <begin position="40"/>
        <end position="173"/>
    </location>
</feature>
<dbReference type="CDD" id="cd10283">
    <property type="entry name" value="MnuA_DNase1-like"/>
    <property type="match status" value="1"/>
</dbReference>
<dbReference type="PANTHER" id="PTHR42834">
    <property type="entry name" value="ENDONUCLEASE/EXONUCLEASE/PHOSPHATASE FAMILY PROTEIN (AFU_ORTHOLOGUE AFUA_3G09210)"/>
    <property type="match status" value="1"/>
</dbReference>
<evidence type="ECO:0000313" key="3">
    <source>
        <dbReference type="EMBL" id="SMP63492.1"/>
    </source>
</evidence>
<dbReference type="Gene3D" id="2.60.40.1260">
    <property type="entry name" value="Lamin Tail domain"/>
    <property type="match status" value="1"/>
</dbReference>
<organism evidence="3 4">
    <name type="scientific">Noviherbaspirillum suwonense</name>
    <dbReference type="NCBI Taxonomy" id="1224511"/>
    <lineage>
        <taxon>Bacteria</taxon>
        <taxon>Pseudomonadati</taxon>
        <taxon>Pseudomonadota</taxon>
        <taxon>Betaproteobacteria</taxon>
        <taxon>Burkholderiales</taxon>
        <taxon>Oxalobacteraceae</taxon>
        <taxon>Noviherbaspirillum</taxon>
    </lineage>
</organism>